<dbReference type="Pfam" id="PF21368">
    <property type="entry name" value="AI2M-like_HNH"/>
    <property type="match status" value="1"/>
</dbReference>
<evidence type="ECO:0000259" key="1">
    <source>
        <dbReference type="PROSITE" id="PS50878"/>
    </source>
</evidence>
<dbReference type="PANTHER" id="PTHR34047:SF8">
    <property type="entry name" value="PROTEIN YKFC"/>
    <property type="match status" value="1"/>
</dbReference>
<sequence length="608" mass="71746">MRNPVWILKSLEEKACDRDYRYERLYRNLYNPDFYLLAYQNIAKSQGSMTPGADGMTLDGMDEARINRIIASLKDHSYKPNPARREYIAKKNSTKKRPLGIPSTDDKLVQEIIRMILEAIYEPGFSKHSHGFRPKRSCHTALSEIQNTFTGVKWMIEGDIKACFDCFDHHVLIELLRRRIHDEYFISLMWKFLKAGYMEQWIYHTTYSGTPQGSGMSPILANIYLSELDNFMEQYKVKFDVGGKDRRETKEYSRINGTHERLRKKYRRLKDTLPVEERKALAKQLRSVQLQKLQTPLYPVKDDAYKRLQYNRYADDFVVGIIGSKEDAEKVKADIKLFLQDSLKLTLSEEKTKITHSTEKIRYLGYDICVLRDMSFTRTANGQLQRLWNGRVKLTMPHEKWFNKLLEYRTIRILKDENGRERWRTLHRGNLTSRPDIEIISKFNSEIRGIYNFYRMAQNVSTLDKFYNIMKSSMLKTFANKYRTTVNKIKKAYIKDGIFGVDYQTKEGEKRCELYHDGFTRKKDDMLAYVDILPQYKKYDKPNSLAGRLNSKTCELCGDKSEHLIMHHVKWLKDLSESIPSEKLMMEKRRKSLALCAECFKKVQARIL</sequence>
<dbReference type="InterPro" id="IPR043502">
    <property type="entry name" value="DNA/RNA_pol_sf"/>
</dbReference>
<dbReference type="AlphaFoldDB" id="A0A857DKW6"/>
<dbReference type="Pfam" id="PF00078">
    <property type="entry name" value="RVT_1"/>
    <property type="match status" value="2"/>
</dbReference>
<dbReference type="RefSeq" id="WP_158208431.1">
    <property type="nucleotide sequence ID" value="NZ_CP046996.1"/>
</dbReference>
<keyword evidence="2" id="KW-0695">RNA-directed DNA polymerase</keyword>
<dbReference type="InterPro" id="IPR049030">
    <property type="entry name" value="AI2M-like_HNH"/>
</dbReference>
<dbReference type="InterPro" id="IPR051083">
    <property type="entry name" value="GrpII_Intron_Splice-Mob/Def"/>
</dbReference>
<reference evidence="2 3" key="1">
    <citation type="submission" date="2019-12" db="EMBL/GenBank/DDBJ databases">
        <title>Sequence classification of anaerobic respiratory reductive dehalogenases: First we see many, then we see few.</title>
        <authorList>
            <person name="Molenda O."/>
            <person name="Puentes Jacome L.A."/>
            <person name="Cao X."/>
            <person name="Nesbo C.L."/>
            <person name="Tang S."/>
            <person name="Morson N."/>
            <person name="Patron J."/>
            <person name="Lomheim L."/>
            <person name="Wishart D.S."/>
            <person name="Edwards E.A."/>
        </authorList>
    </citation>
    <scope>NUCLEOTIDE SEQUENCE [LARGE SCALE GENOMIC DNA]</scope>
    <source>
        <strain evidence="2 3">12DCA</strain>
    </source>
</reference>
<keyword evidence="2" id="KW-0548">Nucleotidyltransferase</keyword>
<accession>A0A857DKW6</accession>
<protein>
    <submittedName>
        <fullName evidence="2">Group II intron reverse transcriptase/maturase</fullName>
    </submittedName>
</protein>
<keyword evidence="2" id="KW-0808">Transferase</keyword>
<dbReference type="PANTHER" id="PTHR34047">
    <property type="entry name" value="NUCLEAR INTRON MATURASE 1, MITOCHONDRIAL-RELATED"/>
    <property type="match status" value="1"/>
</dbReference>
<dbReference type="GO" id="GO:0003964">
    <property type="term" value="F:RNA-directed DNA polymerase activity"/>
    <property type="evidence" value="ECO:0007669"/>
    <property type="project" value="UniProtKB-KW"/>
</dbReference>
<evidence type="ECO:0000313" key="3">
    <source>
        <dbReference type="Proteomes" id="UP000430508"/>
    </source>
</evidence>
<organism evidence="2 3">
    <name type="scientific">Dehalobacter restrictus</name>
    <dbReference type="NCBI Taxonomy" id="55583"/>
    <lineage>
        <taxon>Bacteria</taxon>
        <taxon>Bacillati</taxon>
        <taxon>Bacillota</taxon>
        <taxon>Clostridia</taxon>
        <taxon>Eubacteriales</taxon>
        <taxon>Desulfitobacteriaceae</taxon>
        <taxon>Dehalobacter</taxon>
    </lineage>
</organism>
<gene>
    <name evidence="2" type="ORF">GQ588_10765</name>
</gene>
<dbReference type="Proteomes" id="UP000430508">
    <property type="component" value="Chromosome"/>
</dbReference>
<feature type="domain" description="Reverse transcriptase" evidence="1">
    <location>
        <begin position="69"/>
        <end position="368"/>
    </location>
</feature>
<dbReference type="InterPro" id="IPR000477">
    <property type="entry name" value="RT_dom"/>
</dbReference>
<name>A0A857DKW6_9FIRM</name>
<dbReference type="EMBL" id="CP046996">
    <property type="protein sequence ID" value="QHA01079.1"/>
    <property type="molecule type" value="Genomic_DNA"/>
</dbReference>
<evidence type="ECO:0000313" key="2">
    <source>
        <dbReference type="EMBL" id="QHA01079.1"/>
    </source>
</evidence>
<dbReference type="Pfam" id="PF01348">
    <property type="entry name" value="Intron_maturas2"/>
    <property type="match status" value="1"/>
</dbReference>
<dbReference type="PROSITE" id="PS50878">
    <property type="entry name" value="RT_POL"/>
    <property type="match status" value="1"/>
</dbReference>
<proteinExistence type="predicted"/>
<dbReference type="CDD" id="cd01651">
    <property type="entry name" value="RT_G2_intron"/>
    <property type="match status" value="1"/>
</dbReference>
<dbReference type="SUPFAM" id="SSF56672">
    <property type="entry name" value="DNA/RNA polymerases"/>
    <property type="match status" value="1"/>
</dbReference>
<dbReference type="GO" id="GO:0006397">
    <property type="term" value="P:mRNA processing"/>
    <property type="evidence" value="ECO:0007669"/>
    <property type="project" value="InterPro"/>
</dbReference>
<dbReference type="InterPro" id="IPR024937">
    <property type="entry name" value="Domain_X"/>
</dbReference>